<dbReference type="PATRIC" id="fig|1735161.3.peg.35"/>
<reference evidence="13" key="1">
    <citation type="submission" date="2015-10" db="EMBL/GenBank/DDBJ databases">
        <title>Analysis of five complete genome sequences for members of the class Peribacteria in the recently recognized Peregrinibacteria bacterial phylum.</title>
        <authorList>
            <person name="Anantharaman K."/>
            <person name="Brown C.T."/>
            <person name="Burstein D."/>
            <person name="Castelle C.J."/>
            <person name="Probst A.J."/>
            <person name="Thomas B.C."/>
            <person name="Williams K.H."/>
            <person name="Banfield J.F."/>
        </authorList>
    </citation>
    <scope>NUCLEOTIDE SEQUENCE [LARGE SCALE GENOMIC DNA]</scope>
</reference>
<dbReference type="FunFam" id="3.10.290.10:FF:000001">
    <property type="entry name" value="30S ribosomal protein S4"/>
    <property type="match status" value="1"/>
</dbReference>
<gene>
    <name evidence="7" type="primary">rpsD</name>
    <name evidence="12" type="ORF">PeribacterD1_0034</name>
</gene>
<feature type="domain" description="Small ribosomal subunit protein uS4 N-terminal" evidence="11">
    <location>
        <begin position="2"/>
        <end position="93"/>
    </location>
</feature>
<dbReference type="PROSITE" id="PS50889">
    <property type="entry name" value="S4"/>
    <property type="match status" value="1"/>
</dbReference>
<name>A0A0S1SNA9_9BACT</name>
<dbReference type="GO" id="GO:0019843">
    <property type="term" value="F:rRNA binding"/>
    <property type="evidence" value="ECO:0007669"/>
    <property type="project" value="UniProtKB-UniRule"/>
</dbReference>
<dbReference type="SMART" id="SM01390">
    <property type="entry name" value="Ribosomal_S4"/>
    <property type="match status" value="1"/>
</dbReference>
<dbReference type="PANTHER" id="PTHR11831:SF4">
    <property type="entry name" value="SMALL RIBOSOMAL SUBUNIT PROTEIN US4M"/>
    <property type="match status" value="1"/>
</dbReference>
<dbReference type="SMART" id="SM00363">
    <property type="entry name" value="S4"/>
    <property type="match status" value="1"/>
</dbReference>
<evidence type="ECO:0000256" key="4">
    <source>
        <dbReference type="ARBA" id="ARBA00022980"/>
    </source>
</evidence>
<dbReference type="Pfam" id="PF01479">
    <property type="entry name" value="S4"/>
    <property type="match status" value="1"/>
</dbReference>
<keyword evidence="5 7" id="KW-0687">Ribonucleoprotein</keyword>
<dbReference type="KEGG" id="prf:PeribacterA2_0034"/>
<evidence type="ECO:0000259" key="11">
    <source>
        <dbReference type="SMART" id="SM01390"/>
    </source>
</evidence>
<evidence type="ECO:0000259" key="10">
    <source>
        <dbReference type="SMART" id="SM00363"/>
    </source>
</evidence>
<keyword evidence="3 7" id="KW-0694">RNA-binding</keyword>
<comment type="subunit">
    <text evidence="7">Part of the 30S ribosomal subunit. Contacts protein S5. The interaction surface between S4 and S5 is involved in control of translational fidelity.</text>
</comment>
<reference evidence="12 13" key="2">
    <citation type="journal article" date="2016" name="PeerJ">
        <title>Analysis of five complete genome sequences for members of the class Peribacteria in the recently recognized Peregrinibacteria bacterial phylum.</title>
        <authorList>
            <person name="Anantharaman K."/>
            <person name="Brown C.T."/>
            <person name="Burstein D."/>
            <person name="Castelle C.J."/>
            <person name="Probst A.J."/>
            <person name="Thomas B.C."/>
            <person name="Williams K.H."/>
            <person name="Banfield J.F."/>
        </authorList>
    </citation>
    <scope>NUCLEOTIDE SEQUENCE [LARGE SCALE GENOMIC DNA]</scope>
    <source>
        <strain evidence="12">RIFOXYD1_FULL_PER-ii_59_16</strain>
    </source>
</reference>
<dbReference type="GO" id="GO:0015935">
    <property type="term" value="C:small ribosomal subunit"/>
    <property type="evidence" value="ECO:0007669"/>
    <property type="project" value="InterPro"/>
</dbReference>
<evidence type="ECO:0000256" key="3">
    <source>
        <dbReference type="ARBA" id="ARBA00022884"/>
    </source>
</evidence>
<keyword evidence="2 7" id="KW-0699">rRNA-binding</keyword>
<evidence type="ECO:0000256" key="8">
    <source>
        <dbReference type="RuleBase" id="RU003699"/>
    </source>
</evidence>
<dbReference type="InterPro" id="IPR005709">
    <property type="entry name" value="Ribosomal_uS4_bac-type"/>
</dbReference>
<feature type="region of interest" description="Disordered" evidence="9">
    <location>
        <begin position="28"/>
        <end position="49"/>
    </location>
</feature>
<accession>A0A0S1SVV8</accession>
<dbReference type="Pfam" id="PF00163">
    <property type="entry name" value="Ribosomal_S4"/>
    <property type="match status" value="1"/>
</dbReference>
<dbReference type="PANTHER" id="PTHR11831">
    <property type="entry name" value="30S 40S RIBOSOMAL PROTEIN"/>
    <property type="match status" value="1"/>
</dbReference>
<evidence type="ECO:0000313" key="12">
    <source>
        <dbReference type="EMBL" id="ALM12739.1"/>
    </source>
</evidence>
<comment type="similarity">
    <text evidence="1 7 8">Belongs to the universal ribosomal protein uS4 family.</text>
</comment>
<dbReference type="CDD" id="cd00165">
    <property type="entry name" value="S4"/>
    <property type="match status" value="1"/>
</dbReference>
<dbReference type="Proteomes" id="UP000069135">
    <property type="component" value="Chromosome"/>
</dbReference>
<keyword evidence="4 7" id="KW-0689">Ribosomal protein</keyword>
<comment type="function">
    <text evidence="7">With S5 and S12 plays an important role in translational accuracy.</text>
</comment>
<dbReference type="Gene3D" id="3.10.290.10">
    <property type="entry name" value="RNA-binding S4 domain"/>
    <property type="match status" value="1"/>
</dbReference>
<protein>
    <recommendedName>
        <fullName evidence="6 7">Small ribosomal subunit protein uS4</fullName>
    </recommendedName>
</protein>
<dbReference type="STRING" id="1735162.PeribacterB2_0034"/>
<organism evidence="12 13">
    <name type="scientific">Candidatus Peribacter riflensis</name>
    <dbReference type="NCBI Taxonomy" id="1735162"/>
    <lineage>
        <taxon>Bacteria</taxon>
        <taxon>Candidatus Peregrinibacteriota</taxon>
        <taxon>Candidatus Peribacteria</taxon>
        <taxon>Candidatus Peribacterales</taxon>
        <taxon>Candidatus Peribacteraceae</taxon>
        <taxon>Candidatus Peribacter</taxon>
    </lineage>
</organism>
<dbReference type="NCBIfam" id="TIGR01017">
    <property type="entry name" value="rpsD_bact"/>
    <property type="match status" value="1"/>
</dbReference>
<dbReference type="EMBL" id="CP013065">
    <property type="protein sequence ID" value="ALM12739.1"/>
    <property type="molecule type" value="Genomic_DNA"/>
</dbReference>
<accession>A0A0S1SS49</accession>
<evidence type="ECO:0000256" key="1">
    <source>
        <dbReference type="ARBA" id="ARBA00007465"/>
    </source>
</evidence>
<dbReference type="InterPro" id="IPR018079">
    <property type="entry name" value="Ribosomal_uS4_CS"/>
</dbReference>
<comment type="function">
    <text evidence="7">One of the primary rRNA binding proteins, it binds directly to 16S rRNA where it nucleates assembly of the body of the 30S subunit.</text>
</comment>
<proteinExistence type="inferred from homology"/>
<dbReference type="GO" id="GO:0042274">
    <property type="term" value="P:ribosomal small subunit biogenesis"/>
    <property type="evidence" value="ECO:0007669"/>
    <property type="project" value="TreeGrafter"/>
</dbReference>
<feature type="domain" description="RNA-binding S4" evidence="10">
    <location>
        <begin position="94"/>
        <end position="157"/>
    </location>
</feature>
<dbReference type="InterPro" id="IPR001912">
    <property type="entry name" value="Ribosomal_uS4_N"/>
</dbReference>
<evidence type="ECO:0000313" key="13">
    <source>
        <dbReference type="Proteomes" id="UP000069135"/>
    </source>
</evidence>
<dbReference type="NCBIfam" id="NF003717">
    <property type="entry name" value="PRK05327.1"/>
    <property type="match status" value="1"/>
</dbReference>
<dbReference type="GO" id="GO:0003735">
    <property type="term" value="F:structural constituent of ribosome"/>
    <property type="evidence" value="ECO:0007669"/>
    <property type="project" value="InterPro"/>
</dbReference>
<evidence type="ECO:0000256" key="5">
    <source>
        <dbReference type="ARBA" id="ARBA00023274"/>
    </source>
</evidence>
<dbReference type="InterPro" id="IPR036986">
    <property type="entry name" value="S4_RNA-bd_sf"/>
</dbReference>
<evidence type="ECO:0000256" key="6">
    <source>
        <dbReference type="ARBA" id="ARBA00035254"/>
    </source>
</evidence>
<dbReference type="InterPro" id="IPR022801">
    <property type="entry name" value="Ribosomal_uS4"/>
</dbReference>
<accession>A0A0S1SG77</accession>
<dbReference type="SUPFAM" id="SSF55174">
    <property type="entry name" value="Alpha-L RNA-binding motif"/>
    <property type="match status" value="1"/>
</dbReference>
<dbReference type="InterPro" id="IPR002942">
    <property type="entry name" value="S4_RNA-bd"/>
</dbReference>
<dbReference type="Gene3D" id="1.10.1050.10">
    <property type="entry name" value="Ribosomal Protein S4 Delta 41, Chain A, domain 1"/>
    <property type="match status" value="1"/>
</dbReference>
<evidence type="ECO:0000256" key="2">
    <source>
        <dbReference type="ARBA" id="ARBA00022730"/>
    </source>
</evidence>
<evidence type="ECO:0000256" key="9">
    <source>
        <dbReference type="SAM" id="MobiDB-lite"/>
    </source>
</evidence>
<dbReference type="AlphaFoldDB" id="A0A0S1SNA9"/>
<dbReference type="PROSITE" id="PS00632">
    <property type="entry name" value="RIBOSOMAL_S4"/>
    <property type="match status" value="1"/>
</dbReference>
<accession>A0A0S1SJA4</accession>
<evidence type="ECO:0000256" key="7">
    <source>
        <dbReference type="HAMAP-Rule" id="MF_01306"/>
    </source>
</evidence>
<dbReference type="HAMAP" id="MF_01306_B">
    <property type="entry name" value="Ribosomal_uS4_B"/>
    <property type="match status" value="1"/>
</dbReference>
<sequence>MKYTGPKAKRCRRQGSNIYGADKYDKILQRKPYGPGKGPKTRPTRPSEYAKQLKEKQKARDMYGLSERQFRILYAEATKKAGQTGETFKQLLERRLDNVIYRAGLALTRMQARQFVSHGHFLIDGVRVSVPSYRVQPGEVIIMRERNKRSPVYGPIIDAHEKYMPPKWLKVDHGAMKVEVVALPAPDDAEQAIDVRQVVEFYSRT</sequence>
<dbReference type="GO" id="GO:0006412">
    <property type="term" value="P:translation"/>
    <property type="evidence" value="ECO:0007669"/>
    <property type="project" value="UniProtKB-UniRule"/>
</dbReference>
<accession>A0A0S1SNA9</accession>